<dbReference type="SUPFAM" id="SSF48726">
    <property type="entry name" value="Immunoglobulin"/>
    <property type="match status" value="1"/>
</dbReference>
<dbReference type="EMBL" id="JAATIS010004015">
    <property type="protein sequence ID" value="KAG2463438.1"/>
    <property type="molecule type" value="Genomic_DNA"/>
</dbReference>
<evidence type="ECO:0000256" key="5">
    <source>
        <dbReference type="ARBA" id="ARBA00023319"/>
    </source>
</evidence>
<evidence type="ECO:0000256" key="6">
    <source>
        <dbReference type="SAM" id="MobiDB-lite"/>
    </source>
</evidence>
<keyword evidence="3" id="KW-1133">Transmembrane helix</keyword>
<feature type="compositionally biased region" description="Polar residues" evidence="6">
    <location>
        <begin position="58"/>
        <end position="71"/>
    </location>
</feature>
<dbReference type="PROSITE" id="PS50835">
    <property type="entry name" value="IG_LIKE"/>
    <property type="match status" value="1"/>
</dbReference>
<dbReference type="GO" id="GO:0016020">
    <property type="term" value="C:membrane"/>
    <property type="evidence" value="ECO:0007669"/>
    <property type="project" value="UniProtKB-SubCell"/>
</dbReference>
<dbReference type="Pfam" id="PF22705">
    <property type="entry name" value="C2-set_3"/>
    <property type="match status" value="1"/>
</dbReference>
<dbReference type="AlphaFoldDB" id="A0A8X8BMF3"/>
<sequence>MTDGKADITDTILETLDSPRSKTCNLLGLGSGGAAVRSRKQQGGAELLQGLNRRTDGQRAQPSISLSSTEGQKTRLECSAEKWNPQPEVTWRDMNGADVTSQSTITSELDSEGLLRVSSVLPVKEEYNVFSCLMRSKAPKPDWHSGLGIYSE</sequence>
<dbReference type="InterPro" id="IPR013783">
    <property type="entry name" value="Ig-like_fold"/>
</dbReference>
<evidence type="ECO:0000256" key="3">
    <source>
        <dbReference type="ARBA" id="ARBA00022989"/>
    </source>
</evidence>
<comment type="subcellular location">
    <subcellularLocation>
        <location evidence="1">Membrane</location>
    </subcellularLocation>
</comment>
<evidence type="ECO:0000313" key="8">
    <source>
        <dbReference type="EMBL" id="KAG2463438.1"/>
    </source>
</evidence>
<keyword evidence="2" id="KW-0812">Transmembrane</keyword>
<evidence type="ECO:0000256" key="2">
    <source>
        <dbReference type="ARBA" id="ARBA00022692"/>
    </source>
</evidence>
<name>A0A8X8BMF3_POLSE</name>
<feature type="non-terminal residue" evidence="8">
    <location>
        <position position="1"/>
    </location>
</feature>
<evidence type="ECO:0000256" key="4">
    <source>
        <dbReference type="ARBA" id="ARBA00023136"/>
    </source>
</evidence>
<dbReference type="Proteomes" id="UP000886611">
    <property type="component" value="Unassembled WGS sequence"/>
</dbReference>
<dbReference type="InterPro" id="IPR036179">
    <property type="entry name" value="Ig-like_dom_sf"/>
</dbReference>
<dbReference type="InterPro" id="IPR007110">
    <property type="entry name" value="Ig-like_dom"/>
</dbReference>
<keyword evidence="5" id="KW-0393">Immunoglobulin domain</keyword>
<accession>A0A8X8BMF3</accession>
<feature type="domain" description="Ig-like" evidence="7">
    <location>
        <begin position="70"/>
        <end position="132"/>
    </location>
</feature>
<comment type="caution">
    <text evidence="8">The sequence shown here is derived from an EMBL/GenBank/DDBJ whole genome shotgun (WGS) entry which is preliminary data.</text>
</comment>
<evidence type="ECO:0000256" key="1">
    <source>
        <dbReference type="ARBA" id="ARBA00004370"/>
    </source>
</evidence>
<proteinExistence type="predicted"/>
<evidence type="ECO:0000313" key="9">
    <source>
        <dbReference type="Proteomes" id="UP000886611"/>
    </source>
</evidence>
<feature type="region of interest" description="Disordered" evidence="6">
    <location>
        <begin position="49"/>
        <end position="71"/>
    </location>
</feature>
<gene>
    <name evidence="8" type="primary">Vtcn1_1</name>
    <name evidence="8" type="ORF">GTO96_0014129</name>
</gene>
<feature type="non-terminal residue" evidence="8">
    <location>
        <position position="152"/>
    </location>
</feature>
<dbReference type="Gene3D" id="2.60.40.10">
    <property type="entry name" value="Immunoglobulins"/>
    <property type="match status" value="1"/>
</dbReference>
<protein>
    <submittedName>
        <fullName evidence="8">VTCN1 inhibitor</fullName>
    </submittedName>
</protein>
<evidence type="ECO:0000259" key="7">
    <source>
        <dbReference type="PROSITE" id="PS50835"/>
    </source>
</evidence>
<keyword evidence="4" id="KW-0472">Membrane</keyword>
<dbReference type="InterPro" id="IPR053896">
    <property type="entry name" value="BTN3A2-like_Ig-C"/>
</dbReference>
<dbReference type="FunFam" id="2.60.40.10:FF:000088">
    <property type="entry name" value="Butyrophilin subfamily 1 member A1"/>
    <property type="match status" value="1"/>
</dbReference>
<keyword evidence="9" id="KW-1185">Reference proteome</keyword>
<organism evidence="8 9">
    <name type="scientific">Polypterus senegalus</name>
    <name type="common">Senegal bichir</name>
    <dbReference type="NCBI Taxonomy" id="55291"/>
    <lineage>
        <taxon>Eukaryota</taxon>
        <taxon>Metazoa</taxon>
        <taxon>Chordata</taxon>
        <taxon>Craniata</taxon>
        <taxon>Vertebrata</taxon>
        <taxon>Euteleostomi</taxon>
        <taxon>Actinopterygii</taxon>
        <taxon>Polypteriformes</taxon>
        <taxon>Polypteridae</taxon>
        <taxon>Polypterus</taxon>
    </lineage>
</organism>
<reference evidence="8 9" key="1">
    <citation type="journal article" date="2021" name="Cell">
        <title>Tracing the genetic footprints of vertebrate landing in non-teleost ray-finned fishes.</title>
        <authorList>
            <person name="Bi X."/>
            <person name="Wang K."/>
            <person name="Yang L."/>
            <person name="Pan H."/>
            <person name="Jiang H."/>
            <person name="Wei Q."/>
            <person name="Fang M."/>
            <person name="Yu H."/>
            <person name="Zhu C."/>
            <person name="Cai Y."/>
            <person name="He Y."/>
            <person name="Gan X."/>
            <person name="Zeng H."/>
            <person name="Yu D."/>
            <person name="Zhu Y."/>
            <person name="Jiang H."/>
            <person name="Qiu Q."/>
            <person name="Yang H."/>
            <person name="Zhang Y.E."/>
            <person name="Wang W."/>
            <person name="Zhu M."/>
            <person name="He S."/>
            <person name="Zhang G."/>
        </authorList>
    </citation>
    <scope>NUCLEOTIDE SEQUENCE [LARGE SCALE GENOMIC DNA]</scope>
    <source>
        <strain evidence="8">Bchr_013</strain>
    </source>
</reference>